<protein>
    <submittedName>
        <fullName evidence="5">GNAT family N-acetyltransferase</fullName>
        <ecNumber evidence="5">2.3.-.-</ecNumber>
    </submittedName>
</protein>
<keyword evidence="2 5" id="KW-0012">Acyltransferase</keyword>
<dbReference type="Pfam" id="PF13302">
    <property type="entry name" value="Acetyltransf_3"/>
    <property type="match status" value="1"/>
</dbReference>
<dbReference type="InterPro" id="IPR000182">
    <property type="entry name" value="GNAT_dom"/>
</dbReference>
<organism evidence="5 6">
    <name type="scientific">Shewanella submarina</name>
    <dbReference type="NCBI Taxonomy" id="2016376"/>
    <lineage>
        <taxon>Bacteria</taxon>
        <taxon>Pseudomonadati</taxon>
        <taxon>Pseudomonadota</taxon>
        <taxon>Gammaproteobacteria</taxon>
        <taxon>Alteromonadales</taxon>
        <taxon>Shewanellaceae</taxon>
        <taxon>Shewanella</taxon>
    </lineage>
</organism>
<dbReference type="InterPro" id="IPR016181">
    <property type="entry name" value="Acyl_CoA_acyltransferase"/>
</dbReference>
<dbReference type="RefSeq" id="WP_248937342.1">
    <property type="nucleotide sequence ID" value="NZ_JAKILF010000008.1"/>
</dbReference>
<keyword evidence="6" id="KW-1185">Reference proteome</keyword>
<dbReference type="InterPro" id="IPR051531">
    <property type="entry name" value="N-acetyltransferase"/>
</dbReference>
<feature type="domain" description="N-acetyltransferase" evidence="4">
    <location>
        <begin position="10"/>
        <end position="166"/>
    </location>
</feature>
<sequence length="186" mass="20687">MIPILESQRIVLRPYRQSDAKSIQKLAGATVIAEMTANIPHPYLEGMAEDWISKHEPWFQNREAVVLAIQLADTGEHIGAISITQIDGLSGNLGYWLGVPYWGNGYCSEAASLVVKYGFNKFGLDLIYARHLPENLASGKVLSKNGFVFKGEVLIGGRELLHYELPISQWQNTNKHELGTHSSPQQ</sequence>
<dbReference type="SUPFAM" id="SSF55729">
    <property type="entry name" value="Acyl-CoA N-acyltransferases (Nat)"/>
    <property type="match status" value="1"/>
</dbReference>
<name>A0ABV7G699_9GAMM</name>
<gene>
    <name evidence="5" type="ORF">ACFOE0_02325</name>
</gene>
<dbReference type="Proteomes" id="UP001595621">
    <property type="component" value="Unassembled WGS sequence"/>
</dbReference>
<dbReference type="PANTHER" id="PTHR43792">
    <property type="entry name" value="GNAT FAMILY, PUTATIVE (AFU_ORTHOLOGUE AFUA_3G00765)-RELATED-RELATED"/>
    <property type="match status" value="1"/>
</dbReference>
<reference evidence="6" key="1">
    <citation type="journal article" date="2019" name="Int. J. Syst. Evol. Microbiol.">
        <title>The Global Catalogue of Microorganisms (GCM) 10K type strain sequencing project: providing services to taxonomists for standard genome sequencing and annotation.</title>
        <authorList>
            <consortium name="The Broad Institute Genomics Platform"/>
            <consortium name="The Broad Institute Genome Sequencing Center for Infectious Disease"/>
            <person name="Wu L."/>
            <person name="Ma J."/>
        </authorList>
    </citation>
    <scope>NUCLEOTIDE SEQUENCE [LARGE SCALE GENOMIC DNA]</scope>
    <source>
        <strain evidence="6">KCTC 52277</strain>
    </source>
</reference>
<proteinExistence type="inferred from homology"/>
<evidence type="ECO:0000256" key="2">
    <source>
        <dbReference type="ARBA" id="ARBA00023315"/>
    </source>
</evidence>
<keyword evidence="1 5" id="KW-0808">Transferase</keyword>
<dbReference type="PROSITE" id="PS51186">
    <property type="entry name" value="GNAT"/>
    <property type="match status" value="1"/>
</dbReference>
<evidence type="ECO:0000256" key="3">
    <source>
        <dbReference type="ARBA" id="ARBA00038502"/>
    </source>
</evidence>
<dbReference type="EMBL" id="JBHRTD010000001">
    <property type="protein sequence ID" value="MFC3137028.1"/>
    <property type="molecule type" value="Genomic_DNA"/>
</dbReference>
<dbReference type="PANTHER" id="PTHR43792:SF8">
    <property type="entry name" value="[RIBOSOMAL PROTEIN US5]-ALANINE N-ACETYLTRANSFERASE"/>
    <property type="match status" value="1"/>
</dbReference>
<dbReference type="GO" id="GO:0016746">
    <property type="term" value="F:acyltransferase activity"/>
    <property type="evidence" value="ECO:0007669"/>
    <property type="project" value="UniProtKB-KW"/>
</dbReference>
<evidence type="ECO:0000313" key="5">
    <source>
        <dbReference type="EMBL" id="MFC3137028.1"/>
    </source>
</evidence>
<comment type="similarity">
    <text evidence="3">Belongs to the acetyltransferase family. RimJ subfamily.</text>
</comment>
<accession>A0ABV7G699</accession>
<evidence type="ECO:0000259" key="4">
    <source>
        <dbReference type="PROSITE" id="PS51186"/>
    </source>
</evidence>
<comment type="caution">
    <text evidence="5">The sequence shown here is derived from an EMBL/GenBank/DDBJ whole genome shotgun (WGS) entry which is preliminary data.</text>
</comment>
<evidence type="ECO:0000256" key="1">
    <source>
        <dbReference type="ARBA" id="ARBA00022679"/>
    </source>
</evidence>
<dbReference type="EC" id="2.3.-.-" evidence="5"/>
<dbReference type="Gene3D" id="3.40.630.30">
    <property type="match status" value="1"/>
</dbReference>
<evidence type="ECO:0000313" key="6">
    <source>
        <dbReference type="Proteomes" id="UP001595621"/>
    </source>
</evidence>